<evidence type="ECO:0000313" key="6">
    <source>
        <dbReference type="EMBL" id="GGG78787.1"/>
    </source>
</evidence>
<dbReference type="SUPFAM" id="SSF100950">
    <property type="entry name" value="NagB/RpiA/CoA transferase-like"/>
    <property type="match status" value="1"/>
</dbReference>
<dbReference type="AlphaFoldDB" id="A0A917HI28"/>
<feature type="binding site" evidence="4">
    <location>
        <position position="51"/>
    </location>
    <ligand>
        <name>substrate</name>
    </ligand>
</feature>
<dbReference type="InterPro" id="IPR037171">
    <property type="entry name" value="NagB/RpiA_transferase-like"/>
</dbReference>
<feature type="binding site" evidence="4">
    <location>
        <position position="58"/>
    </location>
    <ligand>
        <name>substrate</name>
    </ligand>
</feature>
<evidence type="ECO:0000256" key="1">
    <source>
        <dbReference type="ARBA" id="ARBA00010638"/>
    </source>
</evidence>
<name>A0A917HI28_9SPHI</name>
<dbReference type="GO" id="GO:0005524">
    <property type="term" value="F:ATP binding"/>
    <property type="evidence" value="ECO:0007669"/>
    <property type="project" value="UniProtKB-KW"/>
</dbReference>
<comment type="similarity">
    <text evidence="1 5">Belongs to the 5-formyltetrahydrofolate cyclo-ligase family.</text>
</comment>
<dbReference type="InterPro" id="IPR002698">
    <property type="entry name" value="FTHF_cligase"/>
</dbReference>
<protein>
    <recommendedName>
        <fullName evidence="5">5-formyltetrahydrofolate cyclo-ligase</fullName>
        <ecNumber evidence="5">6.3.3.2</ecNumber>
    </recommendedName>
</protein>
<dbReference type="PANTHER" id="PTHR23407:SF1">
    <property type="entry name" value="5-FORMYLTETRAHYDROFOLATE CYCLO-LIGASE"/>
    <property type="match status" value="1"/>
</dbReference>
<dbReference type="GO" id="GO:0009396">
    <property type="term" value="P:folic acid-containing compound biosynthetic process"/>
    <property type="evidence" value="ECO:0007669"/>
    <property type="project" value="TreeGrafter"/>
</dbReference>
<dbReference type="EC" id="6.3.3.2" evidence="5"/>
<comment type="cofactor">
    <cofactor evidence="5">
        <name>Mg(2+)</name>
        <dbReference type="ChEBI" id="CHEBI:18420"/>
    </cofactor>
</comment>
<proteinExistence type="inferred from homology"/>
<evidence type="ECO:0000313" key="7">
    <source>
        <dbReference type="Proteomes" id="UP000660862"/>
    </source>
</evidence>
<comment type="catalytic activity">
    <reaction evidence="5">
        <text>(6S)-5-formyl-5,6,7,8-tetrahydrofolate + ATP = (6R)-5,10-methenyltetrahydrofolate + ADP + phosphate</text>
        <dbReference type="Rhea" id="RHEA:10488"/>
        <dbReference type="ChEBI" id="CHEBI:30616"/>
        <dbReference type="ChEBI" id="CHEBI:43474"/>
        <dbReference type="ChEBI" id="CHEBI:57455"/>
        <dbReference type="ChEBI" id="CHEBI:57457"/>
        <dbReference type="ChEBI" id="CHEBI:456216"/>
        <dbReference type="EC" id="6.3.3.2"/>
    </reaction>
</comment>
<comment type="caution">
    <text evidence="6">The sequence shown here is derived from an EMBL/GenBank/DDBJ whole genome shotgun (WGS) entry which is preliminary data.</text>
</comment>
<dbReference type="GO" id="GO:0035999">
    <property type="term" value="P:tetrahydrofolate interconversion"/>
    <property type="evidence" value="ECO:0007669"/>
    <property type="project" value="TreeGrafter"/>
</dbReference>
<dbReference type="GO" id="GO:0046872">
    <property type="term" value="F:metal ion binding"/>
    <property type="evidence" value="ECO:0007669"/>
    <property type="project" value="UniProtKB-KW"/>
</dbReference>
<keyword evidence="5" id="KW-0479">Metal-binding</keyword>
<accession>A0A917HI28</accession>
<gene>
    <name evidence="6" type="primary">ygfA</name>
    <name evidence="6" type="ORF">GCM10007415_08610</name>
</gene>
<sequence>MHPYTKQELRKIYREKRINLAAQEFQSLNEQLMAQVMALDLRVHATIHLFLPIKGNHEPDTYAIAKWLRQEYPHMRLVLSRTERGTPGMRHFIWDKATVLTLNHWGIPEPENGTAVLPSEIDVVFVPLLAFDSYGHRVGYGKGYYDRFLAECRPTVRKIGLSLFEAETIIGDITVHDMALDACITPTRIWEFNTAP</sequence>
<feature type="binding site" evidence="4">
    <location>
        <begin position="137"/>
        <end position="145"/>
    </location>
    <ligand>
        <name>ATP</name>
        <dbReference type="ChEBI" id="CHEBI:30616"/>
    </ligand>
</feature>
<evidence type="ECO:0000256" key="4">
    <source>
        <dbReference type="PIRSR" id="PIRSR006806-1"/>
    </source>
</evidence>
<reference evidence="6" key="2">
    <citation type="submission" date="2020-09" db="EMBL/GenBank/DDBJ databases">
        <authorList>
            <person name="Sun Q."/>
            <person name="Zhou Y."/>
        </authorList>
    </citation>
    <scope>NUCLEOTIDE SEQUENCE</scope>
    <source>
        <strain evidence="6">CGMCC 1.12195</strain>
    </source>
</reference>
<keyword evidence="5" id="KW-0460">Magnesium</keyword>
<keyword evidence="2 4" id="KW-0547">Nucleotide-binding</keyword>
<dbReference type="NCBIfam" id="TIGR02727">
    <property type="entry name" value="MTHFS_bact"/>
    <property type="match status" value="1"/>
</dbReference>
<reference evidence="6" key="1">
    <citation type="journal article" date="2014" name="Int. J. Syst. Evol. Microbiol.">
        <title>Complete genome sequence of Corynebacterium casei LMG S-19264T (=DSM 44701T), isolated from a smear-ripened cheese.</title>
        <authorList>
            <consortium name="US DOE Joint Genome Institute (JGI-PGF)"/>
            <person name="Walter F."/>
            <person name="Albersmeier A."/>
            <person name="Kalinowski J."/>
            <person name="Ruckert C."/>
        </authorList>
    </citation>
    <scope>NUCLEOTIDE SEQUENCE</scope>
    <source>
        <strain evidence="6">CGMCC 1.12195</strain>
    </source>
</reference>
<dbReference type="InterPro" id="IPR024185">
    <property type="entry name" value="FTHF_cligase-like_sf"/>
</dbReference>
<dbReference type="Proteomes" id="UP000660862">
    <property type="component" value="Unassembled WGS sequence"/>
</dbReference>
<dbReference type="PIRSF" id="PIRSF006806">
    <property type="entry name" value="FTHF_cligase"/>
    <property type="match status" value="1"/>
</dbReference>
<dbReference type="Pfam" id="PF01812">
    <property type="entry name" value="5-FTHF_cyc-lig"/>
    <property type="match status" value="1"/>
</dbReference>
<evidence type="ECO:0000256" key="3">
    <source>
        <dbReference type="ARBA" id="ARBA00022840"/>
    </source>
</evidence>
<keyword evidence="3 4" id="KW-0067">ATP-binding</keyword>
<dbReference type="EMBL" id="BMER01000001">
    <property type="protein sequence ID" value="GGG78787.1"/>
    <property type="molecule type" value="Genomic_DNA"/>
</dbReference>
<keyword evidence="7" id="KW-1185">Reference proteome</keyword>
<dbReference type="GO" id="GO:0030272">
    <property type="term" value="F:5-formyltetrahydrofolate cyclo-ligase activity"/>
    <property type="evidence" value="ECO:0007669"/>
    <property type="project" value="UniProtKB-EC"/>
</dbReference>
<dbReference type="Gene3D" id="3.40.50.10420">
    <property type="entry name" value="NagB/RpiA/CoA transferase-like"/>
    <property type="match status" value="1"/>
</dbReference>
<evidence type="ECO:0000256" key="5">
    <source>
        <dbReference type="RuleBase" id="RU361279"/>
    </source>
</evidence>
<evidence type="ECO:0000256" key="2">
    <source>
        <dbReference type="ARBA" id="ARBA00022741"/>
    </source>
</evidence>
<dbReference type="RefSeq" id="WP_188504680.1">
    <property type="nucleotide sequence ID" value="NZ_BMER01000001.1"/>
</dbReference>
<organism evidence="6 7">
    <name type="scientific">Parapedobacter pyrenivorans</name>
    <dbReference type="NCBI Taxonomy" id="1305674"/>
    <lineage>
        <taxon>Bacteria</taxon>
        <taxon>Pseudomonadati</taxon>
        <taxon>Bacteroidota</taxon>
        <taxon>Sphingobacteriia</taxon>
        <taxon>Sphingobacteriales</taxon>
        <taxon>Sphingobacteriaceae</taxon>
        <taxon>Parapedobacter</taxon>
    </lineage>
</organism>
<feature type="binding site" evidence="4">
    <location>
        <begin position="6"/>
        <end position="10"/>
    </location>
    <ligand>
        <name>ATP</name>
        <dbReference type="ChEBI" id="CHEBI:30616"/>
    </ligand>
</feature>
<dbReference type="PANTHER" id="PTHR23407">
    <property type="entry name" value="ATPASE INHIBITOR/5-FORMYLTETRAHYDROFOLATE CYCLO-LIGASE"/>
    <property type="match status" value="1"/>
</dbReference>